<dbReference type="Proteomes" id="UP000198406">
    <property type="component" value="Unassembled WGS sequence"/>
</dbReference>
<feature type="domain" description="CASTOR ACT" evidence="1">
    <location>
        <begin position="64"/>
        <end position="124"/>
    </location>
</feature>
<proteinExistence type="predicted"/>
<gene>
    <name evidence="3" type="ORF">FisN_9Hh103</name>
</gene>
<keyword evidence="4" id="KW-1185">Reference proteome</keyword>
<feature type="domain" description="A9CJY8-like N-terminal" evidence="2">
    <location>
        <begin position="15"/>
        <end position="54"/>
    </location>
</feature>
<accession>A0A1Z5K276</accession>
<dbReference type="InterPro" id="IPR051719">
    <property type="entry name" value="CASTOR_mTORC1"/>
</dbReference>
<dbReference type="InParanoid" id="A0A1Z5K276"/>
<dbReference type="OrthoDB" id="58529at2759"/>
<evidence type="ECO:0000313" key="4">
    <source>
        <dbReference type="Proteomes" id="UP000198406"/>
    </source>
</evidence>
<dbReference type="PANTHER" id="PTHR31131:SF6">
    <property type="entry name" value="CASTOR ACT DOMAIN-CONTAINING PROTEIN"/>
    <property type="match status" value="1"/>
</dbReference>
<dbReference type="PANTHER" id="PTHR31131">
    <property type="entry name" value="CHROMOSOME 1, WHOLE GENOME SHOTGUN SEQUENCE"/>
    <property type="match status" value="1"/>
</dbReference>
<comment type="caution">
    <text evidence="3">The sequence shown here is derived from an EMBL/GenBank/DDBJ whole genome shotgun (WGS) entry which is preliminary data.</text>
</comment>
<name>A0A1Z5K276_FISSO</name>
<evidence type="ECO:0000259" key="1">
    <source>
        <dbReference type="Pfam" id="PF13840"/>
    </source>
</evidence>
<dbReference type="Gene3D" id="3.30.2130.10">
    <property type="entry name" value="VC0802-like"/>
    <property type="match status" value="1"/>
</dbReference>
<evidence type="ECO:0000313" key="3">
    <source>
        <dbReference type="EMBL" id="GAX20387.1"/>
    </source>
</evidence>
<dbReference type="EMBL" id="BDSP01000147">
    <property type="protein sequence ID" value="GAX20387.1"/>
    <property type="molecule type" value="Genomic_DNA"/>
</dbReference>
<dbReference type="Pfam" id="PF21631">
    <property type="entry name" value="A9CJY8-like_N"/>
    <property type="match status" value="1"/>
</dbReference>
<organism evidence="3 4">
    <name type="scientific">Fistulifera solaris</name>
    <name type="common">Oleaginous diatom</name>
    <dbReference type="NCBI Taxonomy" id="1519565"/>
    <lineage>
        <taxon>Eukaryota</taxon>
        <taxon>Sar</taxon>
        <taxon>Stramenopiles</taxon>
        <taxon>Ochrophyta</taxon>
        <taxon>Bacillariophyta</taxon>
        <taxon>Bacillariophyceae</taxon>
        <taxon>Bacillariophycidae</taxon>
        <taxon>Naviculales</taxon>
        <taxon>Naviculaceae</taxon>
        <taxon>Fistulifera</taxon>
    </lineage>
</organism>
<dbReference type="InterPro" id="IPR049447">
    <property type="entry name" value="A9CJY8-like_N"/>
</dbReference>
<dbReference type="InterPro" id="IPR045865">
    <property type="entry name" value="ACT-like_dom_sf"/>
</dbReference>
<dbReference type="InterPro" id="IPR027795">
    <property type="entry name" value="CASTOR_ACT_dom"/>
</dbReference>
<reference evidence="3 4" key="1">
    <citation type="journal article" date="2015" name="Plant Cell">
        <title>Oil accumulation by the oleaginous diatom Fistulifera solaris as revealed by the genome and transcriptome.</title>
        <authorList>
            <person name="Tanaka T."/>
            <person name="Maeda Y."/>
            <person name="Veluchamy A."/>
            <person name="Tanaka M."/>
            <person name="Abida H."/>
            <person name="Marechal E."/>
            <person name="Bowler C."/>
            <person name="Muto M."/>
            <person name="Sunaga Y."/>
            <person name="Tanaka M."/>
            <person name="Yoshino T."/>
            <person name="Taniguchi T."/>
            <person name="Fukuda Y."/>
            <person name="Nemoto M."/>
            <person name="Matsumoto M."/>
            <person name="Wong P.S."/>
            <person name="Aburatani S."/>
            <person name="Fujibuchi W."/>
        </authorList>
    </citation>
    <scope>NUCLEOTIDE SEQUENCE [LARGE SCALE GENOMIC DNA]</scope>
    <source>
        <strain evidence="3 4">JPCC DA0580</strain>
    </source>
</reference>
<sequence length="404" mass="45068">MSNKPEHLHLIVFSDSFAVCKLPSDAGLPDWATKPSSSFCSVTRTSDELSIVCPHVPPGTPDTQYNWTCLKIKGPLDFAWTGILASLAAPLSDAGISIFALSTYDTDYILVSEEQAAAAVAVLQQQGHTITYESKTNHTISTTSIRLRDGPATEFHPDPWVVSLLENTADACFGLVVVAGWPPSREQWLSSYAQFCAAVQLCFEEVDVTESFQDKTTFPAVYFYPFAALHTTVATIRPFTFEGALSEPQKDTIIRNATQIMERAIRNDSWPKNPLRLEIESAQLGSKAGILLWKETTGGMQLIRNCIEEAFDELMEEFPEEVPLIKSTFTMPQIIHSTFCRFTRVPRTCCDQVQERFQRDVVSNLSSMFPSSIAVNSVSLVCERTPYMHIPNDERHVLLNVKLE</sequence>
<dbReference type="AlphaFoldDB" id="A0A1Z5K276"/>
<dbReference type="SUPFAM" id="SSF55021">
    <property type="entry name" value="ACT-like"/>
    <property type="match status" value="2"/>
</dbReference>
<evidence type="ECO:0000259" key="2">
    <source>
        <dbReference type="Pfam" id="PF21631"/>
    </source>
</evidence>
<protein>
    <submittedName>
        <fullName evidence="3">Uncharacterized protein</fullName>
    </submittedName>
</protein>
<dbReference type="Pfam" id="PF13840">
    <property type="entry name" value="ACT_7"/>
    <property type="match status" value="1"/>
</dbReference>